<accession>A0A5C5ZTG0</accession>
<sequence>MLGGRLTTISQSCLHAMAEPITQINTLLAPRFLFRFATPLKRYQQPKPKKKAKPGAKPKGVFDLELDESYRLPDLAALDGFTPVGERRFADVRLAWAPEGLVLQVEVTGKSQPVWCRDGRLEDSDGVQLWIDTRATHNVHRATKFCSRFGVLPSGGGSSATEAIIDQMLINRARENARPVRARLLQAGAKVTKDGYLLKAYLPSAALDGYDPEQHTRLGFTYAVVDRELGTQTFANGASFPYDEDPSCWATLELDGA</sequence>
<dbReference type="EMBL" id="SJPQ01000001">
    <property type="protein sequence ID" value="TWT90769.1"/>
    <property type="molecule type" value="Genomic_DNA"/>
</dbReference>
<evidence type="ECO:0000313" key="1">
    <source>
        <dbReference type="EMBL" id="TWT90769.1"/>
    </source>
</evidence>
<evidence type="ECO:0008006" key="3">
    <source>
        <dbReference type="Google" id="ProtNLM"/>
    </source>
</evidence>
<organism evidence="1 2">
    <name type="scientific">Pseudobythopirellula maris</name>
    <dbReference type="NCBI Taxonomy" id="2527991"/>
    <lineage>
        <taxon>Bacteria</taxon>
        <taxon>Pseudomonadati</taxon>
        <taxon>Planctomycetota</taxon>
        <taxon>Planctomycetia</taxon>
        <taxon>Pirellulales</taxon>
        <taxon>Lacipirellulaceae</taxon>
        <taxon>Pseudobythopirellula</taxon>
    </lineage>
</organism>
<proteinExistence type="predicted"/>
<dbReference type="AlphaFoldDB" id="A0A5C5ZTG0"/>
<protein>
    <recommendedName>
        <fullName evidence="3">Carbohydrate-binding domain-containing protein</fullName>
    </recommendedName>
</protein>
<dbReference type="Gene3D" id="2.60.40.1190">
    <property type="match status" value="1"/>
</dbReference>
<gene>
    <name evidence="1" type="ORF">Mal64_11660</name>
</gene>
<name>A0A5C5ZTG0_9BACT</name>
<dbReference type="CDD" id="cd00241">
    <property type="entry name" value="DOMON_like"/>
    <property type="match status" value="1"/>
</dbReference>
<comment type="caution">
    <text evidence="1">The sequence shown here is derived from an EMBL/GenBank/DDBJ whole genome shotgun (WGS) entry which is preliminary data.</text>
</comment>
<evidence type="ECO:0000313" key="2">
    <source>
        <dbReference type="Proteomes" id="UP000315440"/>
    </source>
</evidence>
<keyword evidence="2" id="KW-1185">Reference proteome</keyword>
<dbReference type="SUPFAM" id="SSF49344">
    <property type="entry name" value="CBD9-like"/>
    <property type="match status" value="1"/>
</dbReference>
<dbReference type="Proteomes" id="UP000315440">
    <property type="component" value="Unassembled WGS sequence"/>
</dbReference>
<reference evidence="1 2" key="1">
    <citation type="submission" date="2019-02" db="EMBL/GenBank/DDBJ databases">
        <title>Deep-cultivation of Planctomycetes and their phenomic and genomic characterization uncovers novel biology.</title>
        <authorList>
            <person name="Wiegand S."/>
            <person name="Jogler M."/>
            <person name="Boedeker C."/>
            <person name="Pinto D."/>
            <person name="Vollmers J."/>
            <person name="Rivas-Marin E."/>
            <person name="Kohn T."/>
            <person name="Peeters S.H."/>
            <person name="Heuer A."/>
            <person name="Rast P."/>
            <person name="Oberbeckmann S."/>
            <person name="Bunk B."/>
            <person name="Jeske O."/>
            <person name="Meyerdierks A."/>
            <person name="Storesund J.E."/>
            <person name="Kallscheuer N."/>
            <person name="Luecker S."/>
            <person name="Lage O.M."/>
            <person name="Pohl T."/>
            <person name="Merkel B.J."/>
            <person name="Hornburger P."/>
            <person name="Mueller R.-W."/>
            <person name="Bruemmer F."/>
            <person name="Labrenz M."/>
            <person name="Spormann A.M."/>
            <person name="Op Den Camp H."/>
            <person name="Overmann J."/>
            <person name="Amann R."/>
            <person name="Jetten M.S.M."/>
            <person name="Mascher T."/>
            <person name="Medema M.H."/>
            <person name="Devos D.P."/>
            <person name="Kaster A.-K."/>
            <person name="Ovreas L."/>
            <person name="Rohde M."/>
            <person name="Galperin M.Y."/>
            <person name="Jogler C."/>
        </authorList>
    </citation>
    <scope>NUCLEOTIDE SEQUENCE [LARGE SCALE GENOMIC DNA]</scope>
    <source>
        <strain evidence="1 2">Mal64</strain>
    </source>
</reference>